<dbReference type="Pfam" id="PF00296">
    <property type="entry name" value="Bac_luciferase"/>
    <property type="match status" value="1"/>
</dbReference>
<dbReference type="SUPFAM" id="SSF51679">
    <property type="entry name" value="Bacterial luciferase-like"/>
    <property type="match status" value="1"/>
</dbReference>
<evidence type="ECO:0000256" key="2">
    <source>
        <dbReference type="ARBA" id="ARBA00022643"/>
    </source>
</evidence>
<name>A0ABU5IN25_9BURK</name>
<keyword evidence="4" id="KW-0503">Monooxygenase</keyword>
<dbReference type="NCBIfam" id="TIGR03860">
    <property type="entry name" value="FMN_nitrolo"/>
    <property type="match status" value="1"/>
</dbReference>
<dbReference type="Gene3D" id="3.20.20.30">
    <property type="entry name" value="Luciferase-like domain"/>
    <property type="match status" value="1"/>
</dbReference>
<evidence type="ECO:0000259" key="6">
    <source>
        <dbReference type="Pfam" id="PF00296"/>
    </source>
</evidence>
<dbReference type="InterPro" id="IPR011251">
    <property type="entry name" value="Luciferase-like_dom"/>
</dbReference>
<protein>
    <submittedName>
        <fullName evidence="7">LLM class flavin-dependent oxidoreductase</fullName>
        <ecNumber evidence="7">1.-.-.-</ecNumber>
    </submittedName>
</protein>
<organism evidence="7 8">
    <name type="scientific">Azohydromonas lata</name>
    <dbReference type="NCBI Taxonomy" id="45677"/>
    <lineage>
        <taxon>Bacteria</taxon>
        <taxon>Pseudomonadati</taxon>
        <taxon>Pseudomonadota</taxon>
        <taxon>Betaproteobacteria</taxon>
        <taxon>Burkholderiales</taxon>
        <taxon>Sphaerotilaceae</taxon>
        <taxon>Azohydromonas</taxon>
    </lineage>
</organism>
<keyword evidence="1" id="KW-0285">Flavoprotein</keyword>
<sequence length="474" mass="51849">MPRRIRFNAFQMNAASHQAPGLWRHPRDLSHRYTDPGHWVELAQLLERGVFDGVLFADVLGANDVYAASPEAALRHGVQLPVNDPLALIPLMAQATRHLGLGVTSALAYEHPYLFARRLSTLDHLTRGRVAWNIATRCFDSADRNMGLAHPPTAEERFDIAEEYLEVVYKLWEASWEDDAVRRDRSGGLYTDPAKVHPIAHHGRHFDVPGIHLCEPSPQRTPLLQVQAGTSLRATRLAAQHAEAIFVSGPSIAVVRRLVEQVRQALSAAGRTREDVLIYTQALVITAPTAAQAQDKHMDLLRHVDVEGALALLSGWSGIDFSRHPRDEPIEAVATSAERTALAAFSQGQPGRQWTVGEAARFIGLGGRGPVIVGSPPQVADQLEQWADATGVDGFNLSWALAHETLQDVVELIVPELQQRGRYAQGYAGGTLREQLFSRGPRLSASHTARRVRIAPARGEAGAHADSPALGQTP</sequence>
<accession>A0ABU5IN25</accession>
<dbReference type="InterPro" id="IPR036661">
    <property type="entry name" value="Luciferase-like_sf"/>
</dbReference>
<dbReference type="RefSeq" id="WP_322467796.1">
    <property type="nucleotide sequence ID" value="NZ_JAXOJX010000064.1"/>
</dbReference>
<proteinExistence type="inferred from homology"/>
<gene>
    <name evidence="7" type="ORF">SM757_27305</name>
</gene>
<evidence type="ECO:0000256" key="5">
    <source>
        <dbReference type="ARBA" id="ARBA00033748"/>
    </source>
</evidence>
<dbReference type="PANTHER" id="PTHR30011:SF16">
    <property type="entry name" value="C2H2 FINGER DOMAIN TRANSCRIPTION FACTOR (EUROFUNG)-RELATED"/>
    <property type="match status" value="1"/>
</dbReference>
<dbReference type="InterPro" id="IPR016215">
    <property type="entry name" value="NTA_MOA"/>
</dbReference>
<evidence type="ECO:0000256" key="1">
    <source>
        <dbReference type="ARBA" id="ARBA00022630"/>
    </source>
</evidence>
<comment type="similarity">
    <text evidence="5">Belongs to the NtaA/SnaA/DszA monooxygenase family.</text>
</comment>
<evidence type="ECO:0000256" key="3">
    <source>
        <dbReference type="ARBA" id="ARBA00023002"/>
    </source>
</evidence>
<keyword evidence="2" id="KW-0288">FMN</keyword>
<dbReference type="Proteomes" id="UP001293718">
    <property type="component" value="Unassembled WGS sequence"/>
</dbReference>
<keyword evidence="8" id="KW-1185">Reference proteome</keyword>
<dbReference type="EMBL" id="JAXOJX010000064">
    <property type="protein sequence ID" value="MDZ5460292.1"/>
    <property type="molecule type" value="Genomic_DNA"/>
</dbReference>
<dbReference type="InterPro" id="IPR051260">
    <property type="entry name" value="Diverse_substr_monoxygenases"/>
</dbReference>
<evidence type="ECO:0000256" key="4">
    <source>
        <dbReference type="ARBA" id="ARBA00023033"/>
    </source>
</evidence>
<reference evidence="7 8" key="1">
    <citation type="submission" date="2023-11" db="EMBL/GenBank/DDBJ databases">
        <title>Draft genome of Azohydromonas lata strain H1 (DSM1123), a polyhydroxyalkanoate producer.</title>
        <authorList>
            <person name="Traversa D."/>
            <person name="D'Addabbo P."/>
            <person name="Pazzani C."/>
            <person name="Manzari C."/>
            <person name="Chiara M."/>
            <person name="Scrascia M."/>
        </authorList>
    </citation>
    <scope>NUCLEOTIDE SEQUENCE [LARGE SCALE GENOMIC DNA]</scope>
    <source>
        <strain evidence="7 8">H1</strain>
    </source>
</reference>
<dbReference type="PIRSF" id="PIRSF000337">
    <property type="entry name" value="NTA_MOA"/>
    <property type="match status" value="1"/>
</dbReference>
<feature type="domain" description="Luciferase-like" evidence="6">
    <location>
        <begin position="31"/>
        <end position="389"/>
    </location>
</feature>
<dbReference type="GO" id="GO:0016491">
    <property type="term" value="F:oxidoreductase activity"/>
    <property type="evidence" value="ECO:0007669"/>
    <property type="project" value="UniProtKB-KW"/>
</dbReference>
<evidence type="ECO:0000313" key="8">
    <source>
        <dbReference type="Proteomes" id="UP001293718"/>
    </source>
</evidence>
<dbReference type="EC" id="1.-.-.-" evidence="7"/>
<dbReference type="PANTHER" id="PTHR30011">
    <property type="entry name" value="ALKANESULFONATE MONOOXYGENASE-RELATED"/>
    <property type="match status" value="1"/>
</dbReference>
<comment type="caution">
    <text evidence="7">The sequence shown here is derived from an EMBL/GenBank/DDBJ whole genome shotgun (WGS) entry which is preliminary data.</text>
</comment>
<evidence type="ECO:0000313" key="7">
    <source>
        <dbReference type="EMBL" id="MDZ5460292.1"/>
    </source>
</evidence>
<keyword evidence="3 7" id="KW-0560">Oxidoreductase</keyword>